<reference evidence="2" key="1">
    <citation type="submission" date="2018-01" db="EMBL/GenBank/DDBJ databases">
        <authorList>
            <person name="Mao J.F."/>
        </authorList>
    </citation>
    <scope>NUCLEOTIDE SEQUENCE</scope>
    <source>
        <strain evidence="2">Huo1</strain>
        <tissue evidence="2">Leaf</tissue>
    </source>
</reference>
<reference evidence="2" key="2">
    <citation type="submission" date="2020-08" db="EMBL/GenBank/DDBJ databases">
        <title>Plant Genome Project.</title>
        <authorList>
            <person name="Zhang R.-G."/>
        </authorList>
    </citation>
    <scope>NUCLEOTIDE SEQUENCE</scope>
    <source>
        <strain evidence="2">Huo1</strain>
        <tissue evidence="2">Leaf</tissue>
    </source>
</reference>
<gene>
    <name evidence="2" type="ORF">SASPL_145581</name>
</gene>
<evidence type="ECO:0000313" key="3">
    <source>
        <dbReference type="Proteomes" id="UP000298416"/>
    </source>
</evidence>
<name>A0A8X8WHT5_SALSN</name>
<keyword evidence="3" id="KW-1185">Reference proteome</keyword>
<comment type="caution">
    <text evidence="2">The sequence shown here is derived from an EMBL/GenBank/DDBJ whole genome shotgun (WGS) entry which is preliminary data.</text>
</comment>
<proteinExistence type="predicted"/>
<accession>A0A8X8WHT5</accession>
<dbReference type="EMBL" id="PNBA02000017">
    <property type="protein sequence ID" value="KAG6394990.1"/>
    <property type="molecule type" value="Genomic_DNA"/>
</dbReference>
<protein>
    <submittedName>
        <fullName evidence="2">Uncharacterized protein</fullName>
    </submittedName>
</protein>
<keyword evidence="1" id="KW-0472">Membrane</keyword>
<dbReference type="Proteomes" id="UP000298416">
    <property type="component" value="Unassembled WGS sequence"/>
</dbReference>
<dbReference type="AlphaFoldDB" id="A0A8X8WHT5"/>
<evidence type="ECO:0000313" key="2">
    <source>
        <dbReference type="EMBL" id="KAG6394990.1"/>
    </source>
</evidence>
<keyword evidence="1" id="KW-1133">Transmembrane helix</keyword>
<evidence type="ECO:0000256" key="1">
    <source>
        <dbReference type="SAM" id="Phobius"/>
    </source>
</evidence>
<organism evidence="2">
    <name type="scientific">Salvia splendens</name>
    <name type="common">Scarlet sage</name>
    <dbReference type="NCBI Taxonomy" id="180675"/>
    <lineage>
        <taxon>Eukaryota</taxon>
        <taxon>Viridiplantae</taxon>
        <taxon>Streptophyta</taxon>
        <taxon>Embryophyta</taxon>
        <taxon>Tracheophyta</taxon>
        <taxon>Spermatophyta</taxon>
        <taxon>Magnoliopsida</taxon>
        <taxon>eudicotyledons</taxon>
        <taxon>Gunneridae</taxon>
        <taxon>Pentapetalae</taxon>
        <taxon>asterids</taxon>
        <taxon>lamiids</taxon>
        <taxon>Lamiales</taxon>
        <taxon>Lamiaceae</taxon>
        <taxon>Nepetoideae</taxon>
        <taxon>Mentheae</taxon>
        <taxon>Salviinae</taxon>
        <taxon>Salvia</taxon>
        <taxon>Salvia subgen. Calosphace</taxon>
        <taxon>core Calosphace</taxon>
    </lineage>
</organism>
<dbReference type="PANTHER" id="PTHR45295">
    <property type="entry name" value="CHAPERONE PROTEIN DNAJ C76, CHLOROPLASTIC"/>
    <property type="match status" value="1"/>
</dbReference>
<dbReference type="PANTHER" id="PTHR45295:SF3">
    <property type="entry name" value="CHAPERONE DNAJ-DOMAIN SUPERFAMILY PROTEIN"/>
    <property type="match status" value="1"/>
</dbReference>
<keyword evidence="1" id="KW-0812">Transmembrane</keyword>
<feature type="transmembrane region" description="Helical" evidence="1">
    <location>
        <begin position="58"/>
        <end position="76"/>
    </location>
</feature>
<sequence>MAAKLPMRMMMSRSPFLGPMACSDSPLSAPPHKSKLLFESKFYPTTANQKLLKGKGHTVMLLLLLHTGVTLFYTIIGTKVFSLPYSLVYVMVTHRVSVGMHENRECGTAADAGPSPQLTSSDSRACFLLFLAALNRLPLISAAVYPPGLDRISRSTQHFRECMDPFDQPECEAYDVFINEVLCMGKGHAGDYQVQRAVGQCPRSCMHYVTPSQRIILEELLDSILNMPYDTSAEAEFLYSLTRYENNRYQIPKNNPKVSSKHVDWL</sequence>